<evidence type="ECO:0000313" key="2">
    <source>
        <dbReference type="EMBL" id="MFC0531372.1"/>
    </source>
</evidence>
<protein>
    <submittedName>
        <fullName evidence="2">P-loop NTPase fold protein</fullName>
    </submittedName>
</protein>
<accession>A0ABV6M9G5</accession>
<feature type="domain" description="KAP NTPase" evidence="1">
    <location>
        <begin position="20"/>
        <end position="305"/>
    </location>
</feature>
<dbReference type="InterPro" id="IPR027417">
    <property type="entry name" value="P-loop_NTPase"/>
</dbReference>
<dbReference type="Proteomes" id="UP001589867">
    <property type="component" value="Unassembled WGS sequence"/>
</dbReference>
<dbReference type="RefSeq" id="WP_377255687.1">
    <property type="nucleotide sequence ID" value="NZ_JBHLUH010000059.1"/>
</dbReference>
<name>A0ABV6M9G5_9ACTN</name>
<dbReference type="Pfam" id="PF07693">
    <property type="entry name" value="KAP_NTPase"/>
    <property type="match status" value="1"/>
</dbReference>
<dbReference type="InterPro" id="IPR011646">
    <property type="entry name" value="KAP_P-loop"/>
</dbReference>
<organism evidence="2 3">
    <name type="scientific">Phytohabitans kaempferiae</name>
    <dbReference type="NCBI Taxonomy" id="1620943"/>
    <lineage>
        <taxon>Bacteria</taxon>
        <taxon>Bacillati</taxon>
        <taxon>Actinomycetota</taxon>
        <taxon>Actinomycetes</taxon>
        <taxon>Micromonosporales</taxon>
        <taxon>Micromonosporaceae</taxon>
    </lineage>
</organism>
<proteinExistence type="predicted"/>
<gene>
    <name evidence="2" type="ORF">ACFFIA_27385</name>
</gene>
<dbReference type="SUPFAM" id="SSF52540">
    <property type="entry name" value="P-loop containing nucleoside triphosphate hydrolases"/>
    <property type="match status" value="1"/>
</dbReference>
<evidence type="ECO:0000259" key="1">
    <source>
        <dbReference type="Pfam" id="PF07693"/>
    </source>
</evidence>
<dbReference type="PANTHER" id="PTHR22674">
    <property type="entry name" value="NTPASE, KAP FAMILY P-LOOP DOMAIN-CONTAINING 1"/>
    <property type="match status" value="1"/>
</dbReference>
<reference evidence="2 3" key="1">
    <citation type="submission" date="2024-09" db="EMBL/GenBank/DDBJ databases">
        <authorList>
            <person name="Sun Q."/>
            <person name="Mori K."/>
        </authorList>
    </citation>
    <scope>NUCLEOTIDE SEQUENCE [LARGE SCALE GENOMIC DNA]</scope>
    <source>
        <strain evidence="2 3">TBRC 3947</strain>
    </source>
</reference>
<sequence length="421" mass="46956">MLLNDNPTDGVANDRFGFAAHAEVLCRALRRSHSLPLTVGVFGAWGTGKSSFLNICRSMLNAQGVPTVMINPWKYDQRDEVWHAVLQAILSEIEDGLRKRDKEDGATKQTLRRAGEIARQLGKSVLWLAARKVAAPLTAGFVTTADLDAMAARWAARDSHEYLHVNRFEHEFAELVQLYGEGQPLVIFIDDLDRCTPDAAVMVLDSLKLFLGESSCVFILAMDPKVIGEAAAARFGGNLLRGRQYLEKLIQLPYYLPAITFESIYVQMRDDVSVETNDRALWEMVRHAYGSNPRKIRRFINGLNLAGDMLSTPEEAKPSPQRVWYAAALLIMRAEHPWFFEQLLVDPDLWKRSVNEPATKDDTEEATTIRGFLSAIHQQDNRLDFPGPPSADEIKVLTHVIIAAGGALTGLNDLTDGDVEE</sequence>
<dbReference type="PANTHER" id="PTHR22674:SF6">
    <property type="entry name" value="NTPASE KAP FAMILY P-LOOP DOMAIN-CONTAINING PROTEIN 1"/>
    <property type="match status" value="1"/>
</dbReference>
<dbReference type="Gene3D" id="3.40.50.300">
    <property type="entry name" value="P-loop containing nucleotide triphosphate hydrolases"/>
    <property type="match status" value="1"/>
</dbReference>
<evidence type="ECO:0000313" key="3">
    <source>
        <dbReference type="Proteomes" id="UP001589867"/>
    </source>
</evidence>
<keyword evidence="3" id="KW-1185">Reference proteome</keyword>
<dbReference type="EMBL" id="JBHLUH010000059">
    <property type="protein sequence ID" value="MFC0531372.1"/>
    <property type="molecule type" value="Genomic_DNA"/>
</dbReference>
<dbReference type="InterPro" id="IPR052754">
    <property type="entry name" value="NTPase_KAP_P-loop"/>
</dbReference>
<comment type="caution">
    <text evidence="2">The sequence shown here is derived from an EMBL/GenBank/DDBJ whole genome shotgun (WGS) entry which is preliminary data.</text>
</comment>